<keyword evidence="4 6" id="KW-1133">Transmembrane helix</keyword>
<gene>
    <name evidence="7" type="ORF">ASR47_100738</name>
</gene>
<keyword evidence="3 6" id="KW-0812">Transmembrane</keyword>
<evidence type="ECO:0000256" key="4">
    <source>
        <dbReference type="ARBA" id="ARBA00022989"/>
    </source>
</evidence>
<accession>A0A1A7BYY0</accession>
<feature type="transmembrane region" description="Helical" evidence="6">
    <location>
        <begin position="25"/>
        <end position="43"/>
    </location>
</feature>
<sequence length="153" mass="16781">MHATCSTTDLPMAAAPAWRRPARTLWQVAIVIAAWWAADQAAASLHLPFSGGVVGLFLLVLLLATGVVKPAAVELGANWLLANMLLFFIPLVVSVVQFTDLIRAKGLILLFDIGLGFACVMLATAFTVEWVCRYERQLRLKKLLRQRAARRPA</sequence>
<feature type="transmembrane region" description="Helical" evidence="6">
    <location>
        <begin position="80"/>
        <end position="102"/>
    </location>
</feature>
<name>A0A1A7BYY0_9BURK</name>
<dbReference type="EMBL" id="LOCQ01000056">
    <property type="protein sequence ID" value="OBV38722.1"/>
    <property type="molecule type" value="Genomic_DNA"/>
</dbReference>
<dbReference type="RefSeq" id="WP_245714350.1">
    <property type="nucleotide sequence ID" value="NZ_LOCQ01000056.1"/>
</dbReference>
<evidence type="ECO:0000256" key="5">
    <source>
        <dbReference type="ARBA" id="ARBA00023136"/>
    </source>
</evidence>
<evidence type="ECO:0000256" key="3">
    <source>
        <dbReference type="ARBA" id="ARBA00022692"/>
    </source>
</evidence>
<evidence type="ECO:0000256" key="2">
    <source>
        <dbReference type="ARBA" id="ARBA00022475"/>
    </source>
</evidence>
<keyword evidence="2" id="KW-1003">Cell membrane</keyword>
<protein>
    <submittedName>
        <fullName evidence="7">Holin-like protein</fullName>
    </submittedName>
</protein>
<feature type="transmembrane region" description="Helical" evidence="6">
    <location>
        <begin position="108"/>
        <end position="132"/>
    </location>
</feature>
<dbReference type="InterPro" id="IPR005538">
    <property type="entry name" value="LrgA/CidA"/>
</dbReference>
<feature type="transmembrane region" description="Helical" evidence="6">
    <location>
        <begin position="49"/>
        <end position="68"/>
    </location>
</feature>
<comment type="subcellular location">
    <subcellularLocation>
        <location evidence="1">Cell membrane</location>
        <topology evidence="1">Multi-pass membrane protein</topology>
    </subcellularLocation>
</comment>
<comment type="caution">
    <text evidence="7">The sequence shown here is derived from an EMBL/GenBank/DDBJ whole genome shotgun (WGS) entry which is preliminary data.</text>
</comment>
<dbReference type="Pfam" id="PF03788">
    <property type="entry name" value="LrgA"/>
    <property type="match status" value="1"/>
</dbReference>
<dbReference type="AlphaFoldDB" id="A0A1A7BYY0"/>
<keyword evidence="5 6" id="KW-0472">Membrane</keyword>
<organism evidence="7 8">
    <name type="scientific">Janthinobacterium psychrotolerans</name>
    <dbReference type="NCBI Taxonomy" id="1747903"/>
    <lineage>
        <taxon>Bacteria</taxon>
        <taxon>Pseudomonadati</taxon>
        <taxon>Pseudomonadota</taxon>
        <taxon>Betaproteobacteria</taxon>
        <taxon>Burkholderiales</taxon>
        <taxon>Oxalobacteraceae</taxon>
        <taxon>Janthinobacterium</taxon>
    </lineage>
</organism>
<evidence type="ECO:0000313" key="7">
    <source>
        <dbReference type="EMBL" id="OBV38722.1"/>
    </source>
</evidence>
<reference evidence="7 8" key="1">
    <citation type="submission" date="2016-04" db="EMBL/GenBank/DDBJ databases">
        <title>Draft genome sequence of Janthinobacterium psychrotolerans sp. nov., isolated from freshwater sediments in Denmark.</title>
        <authorList>
            <person name="Gong X."/>
            <person name="Skrivergaard S."/>
            <person name="Korsgaard B.S."/>
            <person name="Schreiber L."/>
            <person name="Marshall I.P."/>
            <person name="Finster K."/>
            <person name="Schramm A."/>
        </authorList>
    </citation>
    <scope>NUCLEOTIDE SEQUENCE [LARGE SCALE GENOMIC DNA]</scope>
    <source>
        <strain evidence="7 8">S3-2</strain>
    </source>
</reference>
<dbReference type="GO" id="GO:0005886">
    <property type="term" value="C:plasma membrane"/>
    <property type="evidence" value="ECO:0007669"/>
    <property type="project" value="UniProtKB-SubCell"/>
</dbReference>
<evidence type="ECO:0000256" key="6">
    <source>
        <dbReference type="SAM" id="Phobius"/>
    </source>
</evidence>
<dbReference type="PANTHER" id="PTHR33931">
    <property type="entry name" value="HOLIN-LIKE PROTEIN CIDA-RELATED"/>
    <property type="match status" value="1"/>
</dbReference>
<dbReference type="PATRIC" id="fig|1747903.4.peg.2280"/>
<keyword evidence="8" id="KW-1185">Reference proteome</keyword>
<proteinExistence type="predicted"/>
<evidence type="ECO:0000313" key="8">
    <source>
        <dbReference type="Proteomes" id="UP000092713"/>
    </source>
</evidence>
<dbReference type="PANTHER" id="PTHR33931:SF2">
    <property type="entry name" value="HOLIN-LIKE PROTEIN CIDA"/>
    <property type="match status" value="1"/>
</dbReference>
<dbReference type="Proteomes" id="UP000092713">
    <property type="component" value="Unassembled WGS sequence"/>
</dbReference>
<dbReference type="STRING" id="1747903.ASR47_100738"/>
<evidence type="ECO:0000256" key="1">
    <source>
        <dbReference type="ARBA" id="ARBA00004651"/>
    </source>
</evidence>